<reference evidence="1" key="1">
    <citation type="submission" date="2020-10" db="EMBL/GenBank/DDBJ databases">
        <title>Paenihalocynthiibacter styelae gen. nov., sp. nov., isolated from stalked sea squirt Styela clava.</title>
        <authorList>
            <person name="Kim Y.-O."/>
            <person name="Yoon J.-H."/>
        </authorList>
    </citation>
    <scope>NUCLEOTIDE SEQUENCE</scope>
    <source>
        <strain evidence="1">MYP1-1</strain>
    </source>
</reference>
<gene>
    <name evidence="1" type="ORF">H1D41_02205</name>
</gene>
<evidence type="ECO:0000313" key="1">
    <source>
        <dbReference type="EMBL" id="MBI1492444.1"/>
    </source>
</evidence>
<accession>A0A8J7LKE4</accession>
<comment type="caution">
    <text evidence="1">The sequence shown here is derived from an EMBL/GenBank/DDBJ whole genome shotgun (WGS) entry which is preliminary data.</text>
</comment>
<proteinExistence type="predicted"/>
<evidence type="ECO:0000313" key="2">
    <source>
        <dbReference type="Proteomes" id="UP000640583"/>
    </source>
</evidence>
<name>A0A8J7LKE4_9RHOB</name>
<sequence length="685" mass="76027">MISTLGNIHAACTKGMIQVMAPQVALAHFDLLDLAFEASWRGVAASQSGLESLMPEQAHNEDPIVVSFGGLRLYQSSRCALNKMIASLVWTEDYDSIQILRILGAEAQIGSGLSDLKAPLERSFGIEVNPKEISREIAIAADATLFGSERQRLRKAFVTLDKLREIPKVSERGLLTMQPIGPMPKYRKDGQLELPLPPQLAVLYETLAPNERVGLRAAYCCAVASRLFDAADDIAPSCLIEPKTIAKISGRLHQDKGKRTTHIYLTRVIKAVLDHDPLAKHPDAWEELKRAAVRAGYADPLDPLHFLKNRCAGCAPLEITQKQFDEILRDEDLVHNRARLRKAAKLLNMLRAVQDEQLRTVLPAKDLLIPEGKKKPAPKAQCPPPDQWHALMDLAKAIGLQREKIHALGAIRNKAVLCGLTPPDLTHNWACETLAGISAATSRDRFRRGVECLDAIRASTPNSDFLHEADIGPLPDKRRSGNVPLPEHLVGEIKGHAAFRGLSHNATRSILTAITTIFNHTRKKETFKSPLAEIPFGGIVDQVLSETNELPRSWPRISAAARQLEVEVSFHWADDWAELQRQTVAAGVPVKENPVPAVAAVAQTFGLSPRQITNEWAHQYAQTLRPDLRLTWLKRIDRLRRILLQEHLELATGEMCCLPAMAFPAPHPFEVSRNAPNSRHELRKI</sequence>
<keyword evidence="2" id="KW-1185">Reference proteome</keyword>
<protein>
    <submittedName>
        <fullName evidence="1">Uncharacterized protein</fullName>
    </submittedName>
</protein>
<dbReference type="AlphaFoldDB" id="A0A8J7LKE4"/>
<dbReference type="RefSeq" id="WP_228847362.1">
    <property type="nucleotide sequence ID" value="NZ_JADCKQ010000001.1"/>
</dbReference>
<dbReference type="EMBL" id="JADCKQ010000001">
    <property type="protein sequence ID" value="MBI1492444.1"/>
    <property type="molecule type" value="Genomic_DNA"/>
</dbReference>
<organism evidence="1 2">
    <name type="scientific">Halocynthiibacter styelae</name>
    <dbReference type="NCBI Taxonomy" id="2761955"/>
    <lineage>
        <taxon>Bacteria</taxon>
        <taxon>Pseudomonadati</taxon>
        <taxon>Pseudomonadota</taxon>
        <taxon>Alphaproteobacteria</taxon>
        <taxon>Rhodobacterales</taxon>
        <taxon>Paracoccaceae</taxon>
        <taxon>Halocynthiibacter</taxon>
    </lineage>
</organism>
<dbReference type="Proteomes" id="UP000640583">
    <property type="component" value="Unassembled WGS sequence"/>
</dbReference>